<protein>
    <submittedName>
        <fullName evidence="1">Uncharacterized protein</fullName>
    </submittedName>
</protein>
<evidence type="ECO:0000313" key="1">
    <source>
        <dbReference type="EMBL" id="KJA29093.1"/>
    </source>
</evidence>
<dbReference type="Proteomes" id="UP000054270">
    <property type="component" value="Unassembled WGS sequence"/>
</dbReference>
<gene>
    <name evidence="1" type="ORF">HYPSUDRAFT_81896</name>
</gene>
<proteinExistence type="predicted"/>
<dbReference type="EMBL" id="KN817519">
    <property type="protein sequence ID" value="KJA29093.1"/>
    <property type="molecule type" value="Genomic_DNA"/>
</dbReference>
<evidence type="ECO:0000313" key="2">
    <source>
        <dbReference type="Proteomes" id="UP000054270"/>
    </source>
</evidence>
<reference evidence="2" key="1">
    <citation type="submission" date="2014-04" db="EMBL/GenBank/DDBJ databases">
        <title>Evolutionary Origins and Diversification of the Mycorrhizal Mutualists.</title>
        <authorList>
            <consortium name="DOE Joint Genome Institute"/>
            <consortium name="Mycorrhizal Genomics Consortium"/>
            <person name="Kohler A."/>
            <person name="Kuo A."/>
            <person name="Nagy L.G."/>
            <person name="Floudas D."/>
            <person name="Copeland A."/>
            <person name="Barry K.W."/>
            <person name="Cichocki N."/>
            <person name="Veneault-Fourrey C."/>
            <person name="LaButti K."/>
            <person name="Lindquist E.A."/>
            <person name="Lipzen A."/>
            <person name="Lundell T."/>
            <person name="Morin E."/>
            <person name="Murat C."/>
            <person name="Riley R."/>
            <person name="Ohm R."/>
            <person name="Sun H."/>
            <person name="Tunlid A."/>
            <person name="Henrissat B."/>
            <person name="Grigoriev I.V."/>
            <person name="Hibbett D.S."/>
            <person name="Martin F."/>
        </authorList>
    </citation>
    <scope>NUCLEOTIDE SEQUENCE [LARGE SCALE GENOMIC DNA]</scope>
    <source>
        <strain evidence="2">FD-334 SS-4</strain>
    </source>
</reference>
<accession>A0A0D2MYC4</accession>
<sequence>MRAISGRSADGVSKRMRTLTGIADTAPAVRTAHPHYAPAPSITALTYQQLSSALCSSSPRQAIRRGARGHARPKIHARHRARLHPCTHTHTSPRHSRLFAPSAVRRRLALRARQPCARPRGYILTLRSGLRTLRVVAVRTLSRGRASATAWKPHHAGRLLLAPPAGHASGPSEICAPAQVGTRAAAIVSSGPGERLASTFPTWPLGTNITRES</sequence>
<name>A0A0D2MYC4_HYPSF</name>
<organism evidence="1 2">
    <name type="scientific">Hypholoma sublateritium (strain FD-334 SS-4)</name>
    <dbReference type="NCBI Taxonomy" id="945553"/>
    <lineage>
        <taxon>Eukaryota</taxon>
        <taxon>Fungi</taxon>
        <taxon>Dikarya</taxon>
        <taxon>Basidiomycota</taxon>
        <taxon>Agaricomycotina</taxon>
        <taxon>Agaricomycetes</taxon>
        <taxon>Agaricomycetidae</taxon>
        <taxon>Agaricales</taxon>
        <taxon>Agaricineae</taxon>
        <taxon>Strophariaceae</taxon>
        <taxon>Hypholoma</taxon>
    </lineage>
</organism>
<dbReference type="AlphaFoldDB" id="A0A0D2MYC4"/>
<keyword evidence="2" id="KW-1185">Reference proteome</keyword>